<dbReference type="Pfam" id="PF20151">
    <property type="entry name" value="DUF6533"/>
    <property type="match status" value="1"/>
</dbReference>
<evidence type="ECO:0000313" key="4">
    <source>
        <dbReference type="Proteomes" id="UP000298390"/>
    </source>
</evidence>
<protein>
    <recommendedName>
        <fullName evidence="2">DUF6533 domain-containing protein</fullName>
    </recommendedName>
</protein>
<dbReference type="InterPro" id="IPR045340">
    <property type="entry name" value="DUF6533"/>
</dbReference>
<keyword evidence="1" id="KW-0472">Membrane</keyword>
<dbReference type="AlphaFoldDB" id="A0A4Y9XY12"/>
<reference evidence="3 4" key="1">
    <citation type="submission" date="2019-01" db="EMBL/GenBank/DDBJ databases">
        <title>Genome sequencing of the rare red list fungi Fomitopsis rosea.</title>
        <authorList>
            <person name="Buettner E."/>
            <person name="Kellner H."/>
        </authorList>
    </citation>
    <scope>NUCLEOTIDE SEQUENCE [LARGE SCALE GENOMIC DNA]</scope>
    <source>
        <strain evidence="3 4">DSM 105464</strain>
    </source>
</reference>
<sequence length="138" mass="15935">MSEGSVDTLLATKYLSGVALTLLLYDHVIHFDREIEFIWLEPASLLSVFVMCELWVREIGLIYIMTVGVTYMAILGNGGDMLLTPLVSWALEGVLNTRLYYKIKQVELNHMHWTPYPVDNQSRTRAVLIYEETEMEYI</sequence>
<accession>A0A4Y9XY12</accession>
<evidence type="ECO:0000256" key="1">
    <source>
        <dbReference type="SAM" id="Phobius"/>
    </source>
</evidence>
<proteinExistence type="predicted"/>
<name>A0A4Y9XY12_9APHY</name>
<feature type="domain" description="DUF6533" evidence="2">
    <location>
        <begin position="14"/>
        <end position="48"/>
    </location>
</feature>
<comment type="caution">
    <text evidence="3">The sequence shown here is derived from an EMBL/GenBank/DDBJ whole genome shotgun (WGS) entry which is preliminary data.</text>
</comment>
<evidence type="ECO:0000259" key="2">
    <source>
        <dbReference type="Pfam" id="PF20151"/>
    </source>
</evidence>
<dbReference type="Proteomes" id="UP000298390">
    <property type="component" value="Unassembled WGS sequence"/>
</dbReference>
<keyword evidence="1" id="KW-1133">Transmembrane helix</keyword>
<organism evidence="3 4">
    <name type="scientific">Rhodofomes roseus</name>
    <dbReference type="NCBI Taxonomy" id="34475"/>
    <lineage>
        <taxon>Eukaryota</taxon>
        <taxon>Fungi</taxon>
        <taxon>Dikarya</taxon>
        <taxon>Basidiomycota</taxon>
        <taxon>Agaricomycotina</taxon>
        <taxon>Agaricomycetes</taxon>
        <taxon>Polyporales</taxon>
        <taxon>Rhodofomes</taxon>
    </lineage>
</organism>
<evidence type="ECO:0000313" key="3">
    <source>
        <dbReference type="EMBL" id="TFY55056.1"/>
    </source>
</evidence>
<keyword evidence="1" id="KW-0812">Transmembrane</keyword>
<gene>
    <name evidence="3" type="ORF">EVJ58_g8492</name>
</gene>
<dbReference type="EMBL" id="SEKV01000630">
    <property type="protein sequence ID" value="TFY55056.1"/>
    <property type="molecule type" value="Genomic_DNA"/>
</dbReference>
<feature type="transmembrane region" description="Helical" evidence="1">
    <location>
        <begin position="62"/>
        <end position="83"/>
    </location>
</feature>